<dbReference type="EMBL" id="NHRY01000272">
    <property type="protein sequence ID" value="PPQ26187.1"/>
    <property type="molecule type" value="Genomic_DNA"/>
</dbReference>
<dbReference type="Proteomes" id="UP000239724">
    <property type="component" value="Unassembled WGS sequence"/>
</dbReference>
<sequence length="273" mass="29090">MKTALILIVLLAVIPYATIVAAMALTQRRLLYFPDTRRPEPSAAGVPGARALTIRTADGLDLLAWMASPAGATRPVVLYLHGNAGNIGYRALRMARLNSFGWGVLLPEYRGYGGNPGRPSEAGLAEDARAAHAALRGMGVPGWRILLWAESLGTALAVRLATEMDVGGVLLEAPFTSVAAVARAYFPLVPTGLLLRDRFDLIGRIGKVHAPVMVMTGGRDEIVPTAMGRAVFAAANEPKQLWWVPDAGHDDMAEAGALEAARAFVRQYWQAGA</sequence>
<proteinExistence type="predicted"/>
<dbReference type="PANTHER" id="PTHR12277">
    <property type="entry name" value="ALPHA/BETA HYDROLASE DOMAIN-CONTAINING PROTEIN"/>
    <property type="match status" value="1"/>
</dbReference>
<comment type="caution">
    <text evidence="2">The sequence shown here is derived from an EMBL/GenBank/DDBJ whole genome shotgun (WGS) entry which is preliminary data.</text>
</comment>
<dbReference type="Gene3D" id="3.40.50.1820">
    <property type="entry name" value="alpha/beta hydrolase"/>
    <property type="match status" value="1"/>
</dbReference>
<reference evidence="2 3" key="1">
    <citation type="journal article" date="2018" name="Arch. Microbiol.">
        <title>New insights into the metabolic potential of the phototrophic purple bacterium Rhodopila globiformis DSM 161(T) from its draft genome sequence and evidence for a vanadium-dependent nitrogenase.</title>
        <authorList>
            <person name="Imhoff J.F."/>
            <person name="Rahn T."/>
            <person name="Kunzel S."/>
            <person name="Neulinger S.C."/>
        </authorList>
    </citation>
    <scope>NUCLEOTIDE SEQUENCE [LARGE SCALE GENOMIC DNA]</scope>
    <source>
        <strain evidence="2 3">DSM 161</strain>
    </source>
</reference>
<evidence type="ECO:0000313" key="3">
    <source>
        <dbReference type="Proteomes" id="UP000239724"/>
    </source>
</evidence>
<dbReference type="InterPro" id="IPR029058">
    <property type="entry name" value="AB_hydrolase_fold"/>
</dbReference>
<feature type="domain" description="Serine aminopeptidase S33" evidence="1">
    <location>
        <begin position="73"/>
        <end position="180"/>
    </location>
</feature>
<dbReference type="SUPFAM" id="SSF53474">
    <property type="entry name" value="alpha/beta-Hydrolases"/>
    <property type="match status" value="1"/>
</dbReference>
<keyword evidence="3" id="KW-1185">Reference proteome</keyword>
<dbReference type="RefSeq" id="WP_104522905.1">
    <property type="nucleotide sequence ID" value="NZ_NHRY01000272.1"/>
</dbReference>
<evidence type="ECO:0000313" key="2">
    <source>
        <dbReference type="EMBL" id="PPQ26187.1"/>
    </source>
</evidence>
<organism evidence="2 3">
    <name type="scientific">Rhodopila globiformis</name>
    <name type="common">Rhodopseudomonas globiformis</name>
    <dbReference type="NCBI Taxonomy" id="1071"/>
    <lineage>
        <taxon>Bacteria</taxon>
        <taxon>Pseudomonadati</taxon>
        <taxon>Pseudomonadota</taxon>
        <taxon>Alphaproteobacteria</taxon>
        <taxon>Acetobacterales</taxon>
        <taxon>Acetobacteraceae</taxon>
        <taxon>Rhodopila</taxon>
    </lineage>
</organism>
<accession>A0A2S6MUZ6</accession>
<dbReference type="Pfam" id="PF12146">
    <property type="entry name" value="Hydrolase_4"/>
    <property type="match status" value="1"/>
</dbReference>
<name>A0A2S6MUZ6_RHOGL</name>
<gene>
    <name evidence="2" type="ORF">CCS01_30650</name>
</gene>
<dbReference type="InterPro" id="IPR022742">
    <property type="entry name" value="Hydrolase_4"/>
</dbReference>
<protein>
    <recommendedName>
        <fullName evidence="1">Serine aminopeptidase S33 domain-containing protein</fullName>
    </recommendedName>
</protein>
<dbReference type="AlphaFoldDB" id="A0A2S6MUZ6"/>
<evidence type="ECO:0000259" key="1">
    <source>
        <dbReference type="Pfam" id="PF12146"/>
    </source>
</evidence>
<dbReference type="PANTHER" id="PTHR12277:SF79">
    <property type="entry name" value="XAA-PRO DIPEPTIDYL-PEPTIDASE-RELATED"/>
    <property type="match status" value="1"/>
</dbReference>
<dbReference type="OrthoDB" id="9798884at2"/>